<feature type="transmembrane region" description="Helical" evidence="1">
    <location>
        <begin position="270"/>
        <end position="291"/>
    </location>
</feature>
<dbReference type="GO" id="GO:0006508">
    <property type="term" value="P:proteolysis"/>
    <property type="evidence" value="ECO:0007669"/>
    <property type="project" value="UniProtKB-KW"/>
</dbReference>
<evidence type="ECO:0000313" key="4">
    <source>
        <dbReference type="Proteomes" id="UP000319432"/>
    </source>
</evidence>
<dbReference type="EMBL" id="CP033464">
    <property type="protein sequence ID" value="QDX94054.1"/>
    <property type="molecule type" value="Genomic_DNA"/>
</dbReference>
<dbReference type="InterPro" id="IPR003675">
    <property type="entry name" value="Rce1/LyrA-like_dom"/>
</dbReference>
<proteinExistence type="predicted"/>
<keyword evidence="3" id="KW-0645">Protease</keyword>
<feature type="transmembrane region" description="Helical" evidence="1">
    <location>
        <begin position="109"/>
        <end position="129"/>
    </location>
</feature>
<dbReference type="PANTHER" id="PTHR35797:SF1">
    <property type="entry name" value="PROTEASE"/>
    <property type="match status" value="1"/>
</dbReference>
<dbReference type="GO" id="GO:0004175">
    <property type="term" value="F:endopeptidase activity"/>
    <property type="evidence" value="ECO:0007669"/>
    <property type="project" value="UniProtKB-ARBA"/>
</dbReference>
<dbReference type="AlphaFoldDB" id="A0A518VAP3"/>
<feature type="transmembrane region" description="Helical" evidence="1">
    <location>
        <begin position="6"/>
        <end position="24"/>
    </location>
</feature>
<accession>A0A518VAP3</accession>
<reference evidence="3 4" key="1">
    <citation type="submission" date="2018-11" db="EMBL/GenBank/DDBJ databases">
        <title>Phylogenetic determinants of toxin gene distribution in genomes of Brevibacillus laterosporus.</title>
        <authorList>
            <person name="Glare T.R."/>
            <person name="Durrant A."/>
            <person name="Berry C."/>
            <person name="Palma L."/>
            <person name="Ormskirk M."/>
            <person name="Cox M.O."/>
        </authorList>
    </citation>
    <scope>NUCLEOTIDE SEQUENCE [LARGE SCALE GENOMIC DNA]</scope>
    <source>
        <strain evidence="3 4">1821L</strain>
    </source>
</reference>
<feature type="domain" description="CAAX prenyl protease 2/Lysostaphin resistance protein A-like" evidence="2">
    <location>
        <begin position="151"/>
        <end position="252"/>
    </location>
</feature>
<keyword evidence="1" id="KW-0812">Transmembrane</keyword>
<dbReference type="GO" id="GO:0080120">
    <property type="term" value="P:CAAX-box protein maturation"/>
    <property type="evidence" value="ECO:0007669"/>
    <property type="project" value="UniProtKB-ARBA"/>
</dbReference>
<sequence length="300" mass="33646">MITFLLPISSVFVVKNAGISNLFCCKKGLLMVKERCVMDKRRKKIFLFLTLIVLLGIFPYYKIISAGLKGNGLYVFLLMWVPAISAITVKLLFDKNVKNLGWKLGEGKYVVISYGIPLVSAILVYSIVWKTGIGGIDFSKISIVNILSIATIGVVASGVSAIGEEIGWRGFLVLELFKKFSYTKTAIITGVIWNIYHYPPLLFSDYNNGISVLSSFIFFTISIFSITFIATWLRMKSGSMWTGIIIHASHNCFIQGLFDPITIDKQHTKLFTTEFGIGLATVYTIIAFYFWKRRDELSSA</sequence>
<feature type="transmembrane region" description="Helical" evidence="1">
    <location>
        <begin position="141"/>
        <end position="162"/>
    </location>
</feature>
<organism evidence="3 4">
    <name type="scientific">Brevibacillus laterosporus</name>
    <name type="common">Bacillus laterosporus</name>
    <dbReference type="NCBI Taxonomy" id="1465"/>
    <lineage>
        <taxon>Bacteria</taxon>
        <taxon>Bacillati</taxon>
        <taxon>Bacillota</taxon>
        <taxon>Bacilli</taxon>
        <taxon>Bacillales</taxon>
        <taxon>Paenibacillaceae</taxon>
        <taxon>Brevibacillus</taxon>
    </lineage>
</organism>
<keyword evidence="4" id="KW-1185">Reference proteome</keyword>
<dbReference type="GO" id="GO:0008237">
    <property type="term" value="F:metallopeptidase activity"/>
    <property type="evidence" value="ECO:0007669"/>
    <property type="project" value="UniProtKB-KW"/>
</dbReference>
<keyword evidence="1" id="KW-1133">Transmembrane helix</keyword>
<dbReference type="InterPro" id="IPR042150">
    <property type="entry name" value="MmRce1-like"/>
</dbReference>
<evidence type="ECO:0000256" key="1">
    <source>
        <dbReference type="SAM" id="Phobius"/>
    </source>
</evidence>
<evidence type="ECO:0000313" key="3">
    <source>
        <dbReference type="EMBL" id="QDX94054.1"/>
    </source>
</evidence>
<keyword evidence="1" id="KW-0472">Membrane</keyword>
<gene>
    <name evidence="3" type="ORF">EEL30_18210</name>
</gene>
<protein>
    <submittedName>
        <fullName evidence="3">CPBP family intramembrane metalloprotease</fullName>
    </submittedName>
</protein>
<dbReference type="OrthoDB" id="9777755at2"/>
<name>A0A518VAP3_BRELA</name>
<keyword evidence="3" id="KW-0378">Hydrolase</keyword>
<feature type="transmembrane region" description="Helical" evidence="1">
    <location>
        <begin position="45"/>
        <end position="61"/>
    </location>
</feature>
<dbReference type="Proteomes" id="UP000319432">
    <property type="component" value="Chromosome"/>
</dbReference>
<dbReference type="Pfam" id="PF02517">
    <property type="entry name" value="Rce1-like"/>
    <property type="match status" value="1"/>
</dbReference>
<feature type="transmembrane region" description="Helical" evidence="1">
    <location>
        <begin position="182"/>
        <end position="198"/>
    </location>
</feature>
<keyword evidence="3" id="KW-0482">Metalloprotease</keyword>
<dbReference type="PANTHER" id="PTHR35797">
    <property type="entry name" value="PROTEASE-RELATED"/>
    <property type="match status" value="1"/>
</dbReference>
<evidence type="ECO:0000259" key="2">
    <source>
        <dbReference type="Pfam" id="PF02517"/>
    </source>
</evidence>
<feature type="transmembrane region" description="Helical" evidence="1">
    <location>
        <begin position="210"/>
        <end position="233"/>
    </location>
</feature>